<feature type="chain" id="PRO_5009325300" evidence="1">
    <location>
        <begin position="19"/>
        <end position="126"/>
    </location>
</feature>
<keyword evidence="1" id="KW-0732">Signal</keyword>
<dbReference type="Proteomes" id="UP000095300">
    <property type="component" value="Unassembled WGS sequence"/>
</dbReference>
<proteinExistence type="predicted"/>
<accession>A0A1I8NLR3</accession>
<feature type="signal peptide" evidence="1">
    <location>
        <begin position="1"/>
        <end position="18"/>
    </location>
</feature>
<sequence length="126" mass="13679">MRFFITLFVCLAVALVQAQPLVEEPATTSTPLAEDSEFSQENSLDPELVESIFSQLLRRLLGLTSQEASSALSTEDSESSTDYPLGSKSVSVGLFQLLLRLFRQSAQVASDAAVVEPVGFGFSIRF</sequence>
<name>A0A1I8NLR3_STOCA</name>
<evidence type="ECO:0000313" key="2">
    <source>
        <dbReference type="EnsemblMetazoa" id="SCAU000123-PA"/>
    </source>
</evidence>
<dbReference type="KEGG" id="scac:106081541"/>
<evidence type="ECO:0000313" key="3">
    <source>
        <dbReference type="Proteomes" id="UP000095300"/>
    </source>
</evidence>
<reference evidence="2" key="1">
    <citation type="submission" date="2020-05" db="UniProtKB">
        <authorList>
            <consortium name="EnsemblMetazoa"/>
        </authorList>
    </citation>
    <scope>IDENTIFICATION</scope>
    <source>
        <strain evidence="2">USDA</strain>
    </source>
</reference>
<keyword evidence="3" id="KW-1185">Reference proteome</keyword>
<protein>
    <submittedName>
        <fullName evidence="2">Uncharacterized protein</fullName>
    </submittedName>
</protein>
<dbReference type="EnsemblMetazoa" id="SCAU000123-RA">
    <property type="protein sequence ID" value="SCAU000123-PA"/>
    <property type="gene ID" value="SCAU000123"/>
</dbReference>
<dbReference type="VEuPathDB" id="VectorBase:SCAU000123"/>
<dbReference type="AlphaFoldDB" id="A0A1I8NLR3"/>
<organism evidence="2 3">
    <name type="scientific">Stomoxys calcitrans</name>
    <name type="common">Stable fly</name>
    <name type="synonym">Conops calcitrans</name>
    <dbReference type="NCBI Taxonomy" id="35570"/>
    <lineage>
        <taxon>Eukaryota</taxon>
        <taxon>Metazoa</taxon>
        <taxon>Ecdysozoa</taxon>
        <taxon>Arthropoda</taxon>
        <taxon>Hexapoda</taxon>
        <taxon>Insecta</taxon>
        <taxon>Pterygota</taxon>
        <taxon>Neoptera</taxon>
        <taxon>Endopterygota</taxon>
        <taxon>Diptera</taxon>
        <taxon>Brachycera</taxon>
        <taxon>Muscomorpha</taxon>
        <taxon>Muscoidea</taxon>
        <taxon>Muscidae</taxon>
        <taxon>Stomoxys</taxon>
    </lineage>
</organism>
<evidence type="ECO:0000256" key="1">
    <source>
        <dbReference type="SAM" id="SignalP"/>
    </source>
</evidence>
<gene>
    <name evidence="2" type="primary">106081541</name>
</gene>